<accession>A0A1W0WDZ8</accession>
<gene>
    <name evidence="8" type="ORF">BV898_12290</name>
</gene>
<dbReference type="InterPro" id="IPR015021">
    <property type="entry name" value="C11orf54_DUF1907"/>
</dbReference>
<dbReference type="PANTHER" id="PTHR13204:SF1">
    <property type="entry name" value="ESTER HYDROLASE C11ORF54"/>
    <property type="match status" value="1"/>
</dbReference>
<name>A0A1W0WDZ8_HYPEX</name>
<dbReference type="Pfam" id="PF08925">
    <property type="entry name" value="DUF1907"/>
    <property type="match status" value="1"/>
</dbReference>
<evidence type="ECO:0000256" key="1">
    <source>
        <dbReference type="ARBA" id="ARBA00004123"/>
    </source>
</evidence>
<evidence type="ECO:0000259" key="7">
    <source>
        <dbReference type="SMART" id="SM01168"/>
    </source>
</evidence>
<organism evidence="8 9">
    <name type="scientific">Hypsibius exemplaris</name>
    <name type="common">Freshwater tardigrade</name>
    <dbReference type="NCBI Taxonomy" id="2072580"/>
    <lineage>
        <taxon>Eukaryota</taxon>
        <taxon>Metazoa</taxon>
        <taxon>Ecdysozoa</taxon>
        <taxon>Tardigrada</taxon>
        <taxon>Eutardigrada</taxon>
        <taxon>Parachela</taxon>
        <taxon>Hypsibioidea</taxon>
        <taxon>Hypsibiidae</taxon>
        <taxon>Hypsibius</taxon>
    </lineage>
</organism>
<dbReference type="PANTHER" id="PTHR13204">
    <property type="entry name" value="PTD012 PROTEIN"/>
    <property type="match status" value="1"/>
</dbReference>
<evidence type="ECO:0000256" key="6">
    <source>
        <dbReference type="ARBA" id="ARBA00023242"/>
    </source>
</evidence>
<keyword evidence="4 8" id="KW-0378">Hydrolase</keyword>
<evidence type="ECO:0000256" key="4">
    <source>
        <dbReference type="ARBA" id="ARBA00022801"/>
    </source>
</evidence>
<dbReference type="Proteomes" id="UP000192578">
    <property type="component" value="Unassembled WGS sequence"/>
</dbReference>
<evidence type="ECO:0000313" key="9">
    <source>
        <dbReference type="Proteomes" id="UP000192578"/>
    </source>
</evidence>
<protein>
    <submittedName>
        <fullName evidence="8">Ester hydrolase C11orf54-like protein</fullName>
    </submittedName>
</protein>
<dbReference type="GO" id="GO:0016788">
    <property type="term" value="F:hydrolase activity, acting on ester bonds"/>
    <property type="evidence" value="ECO:0007669"/>
    <property type="project" value="TreeGrafter"/>
</dbReference>
<evidence type="ECO:0000313" key="8">
    <source>
        <dbReference type="EMBL" id="OQV13436.1"/>
    </source>
</evidence>
<comment type="subunit">
    <text evidence="2">Monomer.</text>
</comment>
<keyword evidence="9" id="KW-1185">Reference proteome</keyword>
<evidence type="ECO:0000256" key="3">
    <source>
        <dbReference type="ARBA" id="ARBA00022723"/>
    </source>
</evidence>
<evidence type="ECO:0000256" key="2">
    <source>
        <dbReference type="ARBA" id="ARBA00011245"/>
    </source>
</evidence>
<feature type="domain" description="DUF1907" evidence="7">
    <location>
        <begin position="23"/>
        <end position="310"/>
    </location>
</feature>
<dbReference type="SUPFAM" id="SSF117856">
    <property type="entry name" value="AF0104/ALDC/Ptd012-like"/>
    <property type="match status" value="1"/>
</dbReference>
<dbReference type="AlphaFoldDB" id="A0A1W0WDZ8"/>
<dbReference type="GO" id="GO:0005634">
    <property type="term" value="C:nucleus"/>
    <property type="evidence" value="ECO:0007669"/>
    <property type="project" value="UniProtKB-SubCell"/>
</dbReference>
<dbReference type="OrthoDB" id="5119241at2759"/>
<comment type="caution">
    <text evidence="8">The sequence shown here is derived from an EMBL/GenBank/DDBJ whole genome shotgun (WGS) entry which is preliminary data.</text>
</comment>
<evidence type="ECO:0000256" key="5">
    <source>
        <dbReference type="ARBA" id="ARBA00022833"/>
    </source>
</evidence>
<dbReference type="CDD" id="cd17298">
    <property type="entry name" value="DUF1907"/>
    <property type="match status" value="1"/>
</dbReference>
<reference evidence="9" key="1">
    <citation type="submission" date="2017-01" db="EMBL/GenBank/DDBJ databases">
        <title>Comparative genomics of anhydrobiosis in the tardigrade Hypsibius dujardini.</title>
        <authorList>
            <person name="Yoshida Y."/>
            <person name="Koutsovoulos G."/>
            <person name="Laetsch D."/>
            <person name="Stevens L."/>
            <person name="Kumar S."/>
            <person name="Horikawa D."/>
            <person name="Ishino K."/>
            <person name="Komine S."/>
            <person name="Tomita M."/>
            <person name="Blaxter M."/>
            <person name="Arakawa K."/>
        </authorList>
    </citation>
    <scope>NUCLEOTIDE SEQUENCE [LARGE SCALE GENOMIC DNA]</scope>
    <source>
        <strain evidence="9">Z151</strain>
    </source>
</reference>
<dbReference type="GO" id="GO:0008270">
    <property type="term" value="F:zinc ion binding"/>
    <property type="evidence" value="ECO:0007669"/>
    <property type="project" value="TreeGrafter"/>
</dbReference>
<keyword evidence="6" id="KW-0539">Nucleus</keyword>
<keyword evidence="3" id="KW-0479">Metal-binding</keyword>
<proteinExistence type="predicted"/>
<keyword evidence="5" id="KW-0862">Zinc</keyword>
<dbReference type="EMBL" id="MTYJ01000123">
    <property type="protein sequence ID" value="OQV13436.1"/>
    <property type="molecule type" value="Genomic_DNA"/>
</dbReference>
<dbReference type="SMART" id="SM01168">
    <property type="entry name" value="DUF1907"/>
    <property type="match status" value="1"/>
</dbReference>
<sequence>MAETLSVEKLELRTVGLDDIATVFQAALEANFTEVSVAVVDCPDLTLPPYRMAARGLSGSTKIADVGGVRYLTPTPQLDHIYSLRDVGKLTGSNDGCFVIGAGAGPFQETGCNCELMADAFISTEADHSKIVSQTAKLNKDGKCVVTSLTTPSLAILGNFFVSKGEPGKVIEIRAKRRTGADDLIACLRKSLARQFGGTPVGVGGVFLVQKGRVNIHVMPDFSKTPLATQDEVDKWLQYFEFPAPMIFQSVFVSEDPGLDLRLEHSHGHSLLDEKGECEHSHGGHYHYDTTPDEVEYVGFFNAAEALYRIDRPKGQ</sequence>
<comment type="subcellular location">
    <subcellularLocation>
        <location evidence="1">Nucleus</location>
    </subcellularLocation>
</comment>